<proteinExistence type="predicted"/>
<evidence type="ECO:0000313" key="2">
    <source>
        <dbReference type="Proteomes" id="UP001597283"/>
    </source>
</evidence>
<accession>A0ABW4NHS5</accession>
<dbReference type="Proteomes" id="UP001597283">
    <property type="component" value="Unassembled WGS sequence"/>
</dbReference>
<protein>
    <submittedName>
        <fullName evidence="1">Ribbon-helix-helix protein, CopG family</fullName>
    </submittedName>
</protein>
<dbReference type="RefSeq" id="WP_380941868.1">
    <property type="nucleotide sequence ID" value="NZ_JBHUFC010000024.1"/>
</dbReference>
<gene>
    <name evidence="1" type="ORF">ACFSC3_19300</name>
</gene>
<reference evidence="2" key="1">
    <citation type="journal article" date="2019" name="Int. J. Syst. Evol. Microbiol.">
        <title>The Global Catalogue of Microorganisms (GCM) 10K type strain sequencing project: providing services to taxonomists for standard genome sequencing and annotation.</title>
        <authorList>
            <consortium name="The Broad Institute Genomics Platform"/>
            <consortium name="The Broad Institute Genome Sequencing Center for Infectious Disease"/>
            <person name="Wu L."/>
            <person name="Ma J."/>
        </authorList>
    </citation>
    <scope>NUCLEOTIDE SEQUENCE [LARGE SCALE GENOMIC DNA]</scope>
    <source>
        <strain evidence="2">Q85</strain>
    </source>
</reference>
<comment type="caution">
    <text evidence="1">The sequence shown here is derived from an EMBL/GenBank/DDBJ whole genome shotgun (WGS) entry which is preliminary data.</text>
</comment>
<organism evidence="1 2">
    <name type="scientific">Sphingomonas floccifaciens</name>
    <dbReference type="NCBI Taxonomy" id="1844115"/>
    <lineage>
        <taxon>Bacteria</taxon>
        <taxon>Pseudomonadati</taxon>
        <taxon>Pseudomonadota</taxon>
        <taxon>Alphaproteobacteria</taxon>
        <taxon>Sphingomonadales</taxon>
        <taxon>Sphingomonadaceae</taxon>
        <taxon>Sphingomonas</taxon>
    </lineage>
</organism>
<sequence>MHTEVHNRLAKFRVNDVLIASAAEKARRDGMTLSEFIRAAIRREVRG</sequence>
<name>A0ABW4NHS5_9SPHN</name>
<keyword evidence="2" id="KW-1185">Reference proteome</keyword>
<evidence type="ECO:0000313" key="1">
    <source>
        <dbReference type="EMBL" id="MFD1789706.1"/>
    </source>
</evidence>
<dbReference type="EMBL" id="JBHUFC010000024">
    <property type="protein sequence ID" value="MFD1789706.1"/>
    <property type="molecule type" value="Genomic_DNA"/>
</dbReference>